<keyword evidence="2" id="KW-1185">Reference proteome</keyword>
<dbReference type="RefSeq" id="WP_055144085.1">
    <property type="nucleotide sequence ID" value="NZ_JXSZ01000005.1"/>
</dbReference>
<organism evidence="1 2">
    <name type="scientific">Jiulongibacter sediminis</name>
    <dbReference type="NCBI Taxonomy" id="1605367"/>
    <lineage>
        <taxon>Bacteria</taxon>
        <taxon>Pseudomonadati</taxon>
        <taxon>Bacteroidota</taxon>
        <taxon>Cytophagia</taxon>
        <taxon>Cytophagales</taxon>
        <taxon>Leadbetterellaceae</taxon>
        <taxon>Jiulongibacter</taxon>
    </lineage>
</organism>
<reference evidence="1 2" key="1">
    <citation type="submission" date="2015-07" db="EMBL/GenBank/DDBJ databases">
        <title>The draft genome sequence of Leadbetterella sp. JN14-9.</title>
        <authorList>
            <person name="Liu Y."/>
            <person name="Du J."/>
            <person name="Shao Z."/>
        </authorList>
    </citation>
    <scope>NUCLEOTIDE SEQUENCE [LARGE SCALE GENOMIC DNA]</scope>
    <source>
        <strain evidence="1 2">JN14-9</strain>
    </source>
</reference>
<dbReference type="PATRIC" id="fig|1605367.3.peg.2121"/>
<dbReference type="Proteomes" id="UP000050454">
    <property type="component" value="Unassembled WGS sequence"/>
</dbReference>
<evidence type="ECO:0000313" key="1">
    <source>
        <dbReference type="EMBL" id="KPM49728.1"/>
    </source>
</evidence>
<dbReference type="OrthoDB" id="838411at2"/>
<dbReference type="EMBL" id="LGTQ01000005">
    <property type="protein sequence ID" value="KPM49728.1"/>
    <property type="molecule type" value="Genomic_DNA"/>
</dbReference>
<evidence type="ECO:0000313" key="2">
    <source>
        <dbReference type="Proteomes" id="UP000050454"/>
    </source>
</evidence>
<proteinExistence type="predicted"/>
<protein>
    <submittedName>
        <fullName evidence="1">Uncharacterized protein</fullName>
    </submittedName>
</protein>
<dbReference type="AlphaFoldDB" id="A0A0P7BFS7"/>
<sequence>MRPSFHIDPKLYDELLESLNEMHFTESRGNITDFNIYFDDLWLSDTAVVENLSLVQGMWDIQLLFALSNNPLRFIKRSIVSSPDKKRATLTASLMRRLAAKDQRGTLCIRIEDLNLSEN</sequence>
<dbReference type="STRING" id="1605367.AFM12_03865"/>
<gene>
    <name evidence="1" type="ORF">AFM12_03865</name>
</gene>
<comment type="caution">
    <text evidence="1">The sequence shown here is derived from an EMBL/GenBank/DDBJ whole genome shotgun (WGS) entry which is preliminary data.</text>
</comment>
<name>A0A0P7BFS7_9BACT</name>
<accession>A0A0P7BFS7</accession>